<comment type="similarity">
    <text evidence="1">Belongs to the OsmC/Ohr family.</text>
</comment>
<dbReference type="Gene3D" id="2.20.25.10">
    <property type="match status" value="1"/>
</dbReference>
<dbReference type="NCBIfam" id="TIGR03561">
    <property type="entry name" value="organ_hyd_perox"/>
    <property type="match status" value="1"/>
</dbReference>
<organism evidence="2 3">
    <name type="scientific">Pedobacter quisquiliarum</name>
    <dbReference type="NCBI Taxonomy" id="1834438"/>
    <lineage>
        <taxon>Bacteria</taxon>
        <taxon>Pseudomonadati</taxon>
        <taxon>Bacteroidota</taxon>
        <taxon>Sphingobacteriia</taxon>
        <taxon>Sphingobacteriales</taxon>
        <taxon>Sphingobacteriaceae</taxon>
        <taxon>Pedobacter</taxon>
    </lineage>
</organism>
<dbReference type="Proteomes" id="UP000651668">
    <property type="component" value="Unassembled WGS sequence"/>
</dbReference>
<dbReference type="InterPro" id="IPR003718">
    <property type="entry name" value="OsmC/Ohr_fam"/>
</dbReference>
<evidence type="ECO:0000313" key="2">
    <source>
        <dbReference type="EMBL" id="GGC51361.1"/>
    </source>
</evidence>
<reference evidence="2" key="2">
    <citation type="submission" date="2020-09" db="EMBL/GenBank/DDBJ databases">
        <authorList>
            <person name="Sun Q."/>
            <person name="Zhou Y."/>
        </authorList>
    </citation>
    <scope>NUCLEOTIDE SEQUENCE</scope>
    <source>
        <strain evidence="2">CGMCC 1.15343</strain>
    </source>
</reference>
<accession>A0A916TXP4</accession>
<dbReference type="RefSeq" id="WP_194468891.1">
    <property type="nucleotide sequence ID" value="NZ_BMIL01000001.1"/>
</dbReference>
<evidence type="ECO:0000256" key="1">
    <source>
        <dbReference type="ARBA" id="ARBA00007378"/>
    </source>
</evidence>
<dbReference type="InterPro" id="IPR036102">
    <property type="entry name" value="OsmC/Ohrsf"/>
</dbReference>
<dbReference type="SUPFAM" id="SSF82784">
    <property type="entry name" value="OsmC-like"/>
    <property type="match status" value="1"/>
</dbReference>
<dbReference type="EMBL" id="BMIL01000001">
    <property type="protein sequence ID" value="GGC51361.1"/>
    <property type="molecule type" value="Genomic_DNA"/>
</dbReference>
<dbReference type="Gene3D" id="3.30.300.20">
    <property type="match status" value="1"/>
</dbReference>
<gene>
    <name evidence="2" type="ORF">GCM10011387_00960</name>
</gene>
<name>A0A916TXP4_9SPHI</name>
<dbReference type="PANTHER" id="PTHR33797:SF2">
    <property type="entry name" value="ORGANIC HYDROPEROXIDE RESISTANCE PROTEIN-LIKE"/>
    <property type="match status" value="1"/>
</dbReference>
<protein>
    <submittedName>
        <fullName evidence="2">Organic hydroperoxide resistance protein</fullName>
    </submittedName>
</protein>
<dbReference type="GO" id="GO:0006979">
    <property type="term" value="P:response to oxidative stress"/>
    <property type="evidence" value="ECO:0007669"/>
    <property type="project" value="InterPro"/>
</dbReference>
<sequence length="141" mass="14639">MDQIEKLYTAEASATGGRNGHVKSSDGVLDLDVRTPKELGGGGGAYTNPEQLFAAGYAACFDSALSLVIRTEKVQAGETTVTAKVSIGKNGQGGFGLAVVLEVSIPGVSPEQAKSLTEKAHQVCPYSNATRNNITVELQNV</sequence>
<proteinExistence type="inferred from homology"/>
<keyword evidence="3" id="KW-1185">Reference proteome</keyword>
<dbReference type="AlphaFoldDB" id="A0A916TXP4"/>
<dbReference type="InterPro" id="IPR019953">
    <property type="entry name" value="OHR"/>
</dbReference>
<dbReference type="InterPro" id="IPR015946">
    <property type="entry name" value="KH_dom-like_a/b"/>
</dbReference>
<evidence type="ECO:0000313" key="3">
    <source>
        <dbReference type="Proteomes" id="UP000651668"/>
    </source>
</evidence>
<reference evidence="2" key="1">
    <citation type="journal article" date="2014" name="Int. J. Syst. Evol. Microbiol.">
        <title>Complete genome sequence of Corynebacterium casei LMG S-19264T (=DSM 44701T), isolated from a smear-ripened cheese.</title>
        <authorList>
            <consortium name="US DOE Joint Genome Institute (JGI-PGF)"/>
            <person name="Walter F."/>
            <person name="Albersmeier A."/>
            <person name="Kalinowski J."/>
            <person name="Ruckert C."/>
        </authorList>
    </citation>
    <scope>NUCLEOTIDE SEQUENCE</scope>
    <source>
        <strain evidence="2">CGMCC 1.15343</strain>
    </source>
</reference>
<dbReference type="PANTHER" id="PTHR33797">
    <property type="entry name" value="ORGANIC HYDROPEROXIDE RESISTANCE PROTEIN-LIKE"/>
    <property type="match status" value="1"/>
</dbReference>
<comment type="caution">
    <text evidence="2">The sequence shown here is derived from an EMBL/GenBank/DDBJ whole genome shotgun (WGS) entry which is preliminary data.</text>
</comment>
<dbReference type="Pfam" id="PF02566">
    <property type="entry name" value="OsmC"/>
    <property type="match status" value="1"/>
</dbReference>